<dbReference type="SUPFAM" id="SSF53448">
    <property type="entry name" value="Nucleotide-diphospho-sugar transferases"/>
    <property type="match status" value="1"/>
</dbReference>
<dbReference type="Gene3D" id="3.90.550.10">
    <property type="entry name" value="Spore Coat Polysaccharide Biosynthesis Protein SpsA, Chain A"/>
    <property type="match status" value="1"/>
</dbReference>
<reference evidence="3 4" key="1">
    <citation type="journal article" date="2016" name="Nat. Commun.">
        <title>Thousands of microbial genomes shed light on interconnected biogeochemical processes in an aquifer system.</title>
        <authorList>
            <person name="Anantharaman K."/>
            <person name="Brown C.T."/>
            <person name="Hug L.A."/>
            <person name="Sharon I."/>
            <person name="Castelle C.J."/>
            <person name="Probst A.J."/>
            <person name="Thomas B.C."/>
            <person name="Singh A."/>
            <person name="Wilkins M.J."/>
            <person name="Karaoz U."/>
            <person name="Brodie E.L."/>
            <person name="Williams K.H."/>
            <person name="Hubbard S.S."/>
            <person name="Banfield J.F."/>
        </authorList>
    </citation>
    <scope>NUCLEOTIDE SEQUENCE [LARGE SCALE GENOMIC DNA]</scope>
</reference>
<feature type="domain" description="Glycosyltransferase 2-like" evidence="2">
    <location>
        <begin position="39"/>
        <end position="164"/>
    </location>
</feature>
<dbReference type="Pfam" id="PF00535">
    <property type="entry name" value="Glycos_transf_2"/>
    <property type="match status" value="1"/>
</dbReference>
<evidence type="ECO:0000256" key="1">
    <source>
        <dbReference type="SAM" id="Phobius"/>
    </source>
</evidence>
<proteinExistence type="predicted"/>
<dbReference type="STRING" id="1817813.A2008_12250"/>
<dbReference type="CDD" id="cd06433">
    <property type="entry name" value="GT_2_WfgS_like"/>
    <property type="match status" value="1"/>
</dbReference>
<evidence type="ECO:0000313" key="4">
    <source>
        <dbReference type="Proteomes" id="UP000178735"/>
    </source>
</evidence>
<protein>
    <recommendedName>
        <fullName evidence="2">Glycosyltransferase 2-like domain-containing protein</fullName>
    </recommendedName>
</protein>
<feature type="transmembrane region" description="Helical" evidence="1">
    <location>
        <begin position="244"/>
        <end position="261"/>
    </location>
</feature>
<dbReference type="PANTHER" id="PTHR22916">
    <property type="entry name" value="GLYCOSYLTRANSFERASE"/>
    <property type="match status" value="1"/>
</dbReference>
<gene>
    <name evidence="3" type="ORF">A2008_12250</name>
</gene>
<comment type="caution">
    <text evidence="3">The sequence shown here is derived from an EMBL/GenBank/DDBJ whole genome shotgun (WGS) entry which is preliminary data.</text>
</comment>
<evidence type="ECO:0000259" key="2">
    <source>
        <dbReference type="Pfam" id="PF00535"/>
    </source>
</evidence>
<accession>A0A1F7WTF4</accession>
<sequence length="304" mass="33741">MTDVNKDKKLEGGLRVKMGASYKKNDAAVLKGAGDMLASVITITYNGAAHIEHTIKSVLAQSYKNIEYIVVDGGSTDGTLDIIKKYEDRIDYWVSEKDRGISDAMNKGVELATGAIVGMIHADDWYEPDAVENAVKTFAETGAGVVCADLRYHKDGVAYFIGRSDPDSLDKTMSVWHPTVFVRAGIYKSAGAFELKYISGMDYDLLLRFSMKGVKIAKDDKIYANMRAGGTSDQSWRRMIREEYLIKTANGIGVFKAYAYYLGRYAYFAAAAAFKKTLAVLGLTSLMPLLKKIRNKFDKRFIDN</sequence>
<dbReference type="InterPro" id="IPR001173">
    <property type="entry name" value="Glyco_trans_2-like"/>
</dbReference>
<keyword evidence="1" id="KW-0472">Membrane</keyword>
<dbReference type="PANTHER" id="PTHR22916:SF3">
    <property type="entry name" value="UDP-GLCNAC:BETAGAL BETA-1,3-N-ACETYLGLUCOSAMINYLTRANSFERASE-LIKE PROTEIN 1"/>
    <property type="match status" value="1"/>
</dbReference>
<keyword evidence="1" id="KW-0812">Transmembrane</keyword>
<keyword evidence="1" id="KW-1133">Transmembrane helix</keyword>
<name>A0A1F7WTF4_9BACT</name>
<dbReference type="EMBL" id="MGFH01000082">
    <property type="protein sequence ID" value="OGM06056.1"/>
    <property type="molecule type" value="Genomic_DNA"/>
</dbReference>
<dbReference type="Proteomes" id="UP000178735">
    <property type="component" value="Unassembled WGS sequence"/>
</dbReference>
<dbReference type="AlphaFoldDB" id="A0A1F7WTF4"/>
<dbReference type="GO" id="GO:0016758">
    <property type="term" value="F:hexosyltransferase activity"/>
    <property type="evidence" value="ECO:0007669"/>
    <property type="project" value="UniProtKB-ARBA"/>
</dbReference>
<evidence type="ECO:0000313" key="3">
    <source>
        <dbReference type="EMBL" id="OGM06056.1"/>
    </source>
</evidence>
<dbReference type="InterPro" id="IPR029044">
    <property type="entry name" value="Nucleotide-diphossugar_trans"/>
</dbReference>
<feature type="transmembrane region" description="Helical" evidence="1">
    <location>
        <begin position="267"/>
        <end position="290"/>
    </location>
</feature>
<organism evidence="3 4">
    <name type="scientific">Candidatus Wallbacteria bacterium GWC2_49_35</name>
    <dbReference type="NCBI Taxonomy" id="1817813"/>
    <lineage>
        <taxon>Bacteria</taxon>
        <taxon>Candidatus Walliibacteriota</taxon>
    </lineage>
</organism>